<dbReference type="InterPro" id="IPR017900">
    <property type="entry name" value="4Fe4S_Fe_S_CS"/>
</dbReference>
<evidence type="ECO:0000256" key="2">
    <source>
        <dbReference type="ARBA" id="ARBA00023004"/>
    </source>
</evidence>
<reference evidence="5 6" key="1">
    <citation type="submission" date="2016-10" db="EMBL/GenBank/DDBJ databases">
        <authorList>
            <person name="de Groot N.N."/>
        </authorList>
    </citation>
    <scope>NUCLEOTIDE SEQUENCE [LARGE SCALE GENOMIC DNA]</scope>
    <source>
        <strain evidence="5 6">CGMCC 1.5012</strain>
    </source>
</reference>
<evidence type="ECO:0000313" key="6">
    <source>
        <dbReference type="Proteomes" id="UP000199182"/>
    </source>
</evidence>
<dbReference type="PROSITE" id="PS00198">
    <property type="entry name" value="4FE4S_FER_1"/>
    <property type="match status" value="2"/>
</dbReference>
<dbReference type="Gene3D" id="3.30.70.20">
    <property type="match status" value="1"/>
</dbReference>
<name>A0A1G9XQA7_9FIRM</name>
<feature type="domain" description="4Fe-4S ferredoxin-type" evidence="4">
    <location>
        <begin position="228"/>
        <end position="253"/>
    </location>
</feature>
<dbReference type="NCBIfam" id="NF038196">
    <property type="entry name" value="ferrodoxin_EFR1"/>
    <property type="match status" value="1"/>
</dbReference>
<proteinExistence type="predicted"/>
<dbReference type="GO" id="GO:0046872">
    <property type="term" value="F:metal ion binding"/>
    <property type="evidence" value="ECO:0007669"/>
    <property type="project" value="UniProtKB-KW"/>
</dbReference>
<protein>
    <submittedName>
        <fullName evidence="5">4Fe-4S binding domain-containing protein</fullName>
    </submittedName>
</protein>
<dbReference type="AlphaFoldDB" id="A0A1G9XQA7"/>
<keyword evidence="3" id="KW-0411">Iron-sulfur</keyword>
<dbReference type="InterPro" id="IPR047964">
    <property type="entry name" value="EFR1-like"/>
</dbReference>
<dbReference type="RefSeq" id="WP_092638881.1">
    <property type="nucleotide sequence ID" value="NZ_FNID01000009.1"/>
</dbReference>
<accession>A0A1G9XQA7</accession>
<dbReference type="Gene3D" id="3.40.50.360">
    <property type="match status" value="1"/>
</dbReference>
<evidence type="ECO:0000256" key="1">
    <source>
        <dbReference type="ARBA" id="ARBA00022723"/>
    </source>
</evidence>
<feature type="domain" description="4Fe-4S ferredoxin-type" evidence="4">
    <location>
        <begin position="197"/>
        <end position="225"/>
    </location>
</feature>
<dbReference type="GO" id="GO:0051536">
    <property type="term" value="F:iron-sulfur cluster binding"/>
    <property type="evidence" value="ECO:0007669"/>
    <property type="project" value="UniProtKB-KW"/>
</dbReference>
<keyword evidence="2" id="KW-0408">Iron</keyword>
<gene>
    <name evidence="5" type="ORF">SAMN05192585_10911</name>
</gene>
<dbReference type="InterPro" id="IPR029039">
    <property type="entry name" value="Flavoprotein-like_sf"/>
</dbReference>
<dbReference type="InterPro" id="IPR017896">
    <property type="entry name" value="4Fe4S_Fe-S-bd"/>
</dbReference>
<sequence>MNKPKSPAAVQIVFFSGTGGTERIARCFEQALNSRKIQTELLNLDCSSPDYCGANASANSSAELIILLFAVHAFDAPLPVYTWLEQLPASKKRAVVLSVSGGGETWPNTGCRNACCKALEEKGLTVVYDGMLCMPSNWVTPVNDHLAMHLIQAVPRKVEQILSDVLSGRSVRTYNKKSPLRACITKAEKQNAKRFPESITVDESCKGCGWCADHCPTKNIEIQNGRPVFKDSCVMCFRCIYACPVHAMHSTNFMVLKGGYDLNAVEKRMQGVPLQPIQECCRGLAWSAVRKYLLID</sequence>
<dbReference type="EMBL" id="FNID01000009">
    <property type="protein sequence ID" value="SDM98890.1"/>
    <property type="molecule type" value="Genomic_DNA"/>
</dbReference>
<evidence type="ECO:0000256" key="3">
    <source>
        <dbReference type="ARBA" id="ARBA00023014"/>
    </source>
</evidence>
<dbReference type="Proteomes" id="UP000199182">
    <property type="component" value="Unassembled WGS sequence"/>
</dbReference>
<dbReference type="Pfam" id="PF13237">
    <property type="entry name" value="Fer4_10"/>
    <property type="match status" value="1"/>
</dbReference>
<keyword evidence="6" id="KW-1185">Reference proteome</keyword>
<evidence type="ECO:0000313" key="5">
    <source>
        <dbReference type="EMBL" id="SDM98890.1"/>
    </source>
</evidence>
<organism evidence="5 6">
    <name type="scientific">Acetanaerobacterium elongatum</name>
    <dbReference type="NCBI Taxonomy" id="258515"/>
    <lineage>
        <taxon>Bacteria</taxon>
        <taxon>Bacillati</taxon>
        <taxon>Bacillota</taxon>
        <taxon>Clostridia</taxon>
        <taxon>Eubacteriales</taxon>
        <taxon>Oscillospiraceae</taxon>
        <taxon>Acetanaerobacterium</taxon>
    </lineage>
</organism>
<dbReference type="STRING" id="258515.SAMN05192585_10911"/>
<evidence type="ECO:0000259" key="4">
    <source>
        <dbReference type="PROSITE" id="PS51379"/>
    </source>
</evidence>
<dbReference type="SUPFAM" id="SSF52218">
    <property type="entry name" value="Flavoproteins"/>
    <property type="match status" value="1"/>
</dbReference>
<keyword evidence="1" id="KW-0479">Metal-binding</keyword>
<dbReference type="SUPFAM" id="SSF54862">
    <property type="entry name" value="4Fe-4S ferredoxins"/>
    <property type="match status" value="1"/>
</dbReference>
<dbReference type="PROSITE" id="PS51379">
    <property type="entry name" value="4FE4S_FER_2"/>
    <property type="match status" value="2"/>
</dbReference>